<dbReference type="RefSeq" id="WP_151094244.1">
    <property type="nucleotide sequence ID" value="NZ_JBLZNM010000018.1"/>
</dbReference>
<keyword evidence="2" id="KW-1185">Reference proteome</keyword>
<dbReference type="Proteomes" id="UP000327108">
    <property type="component" value="Unassembled WGS sequence"/>
</dbReference>
<evidence type="ECO:0000313" key="1">
    <source>
        <dbReference type="EMBL" id="KAA9367333.1"/>
    </source>
</evidence>
<name>A0A5N1JU46_9HYPH</name>
<gene>
    <name evidence="1" type="ORF">F3W84_14585</name>
</gene>
<reference evidence="1 2" key="1">
    <citation type="submission" date="2019-09" db="EMBL/GenBank/DDBJ databases">
        <title>Biological control of the noxious weed angled onion (Allium triquetrum) thwarted by endophytic bacteria in Victoria, Australia.</title>
        <authorList>
            <person name="Tehranchian P."/>
            <person name="Adair R.J."/>
            <person name="Van T.H."/>
            <person name="Morrison P.D."/>
            <person name="Williams H."/>
            <person name="Lawrie A.C."/>
        </authorList>
    </citation>
    <scope>NUCLEOTIDE SEQUENCE [LARGE SCALE GENOMIC DNA]</scope>
    <source>
        <strain evidence="1 2">RPTAtOch1</strain>
    </source>
</reference>
<dbReference type="AlphaFoldDB" id="A0A5N1JU46"/>
<sequence length="117" mass="12741">MPRAAAAVGVWANARGSADEESATAEQKTRMLRLLTAVHRDPLAVSCALLCPIPFMPAILAIPLTSSGCIVEQKEHHPDDHGRDQHGCHNRCCCVAFSSVILCHQHFPLFEVEQPGF</sequence>
<comment type="caution">
    <text evidence="1">The sequence shown here is derived from an EMBL/GenBank/DDBJ whole genome shotgun (WGS) entry which is preliminary data.</text>
</comment>
<accession>A0A5N1JU46</accession>
<protein>
    <submittedName>
        <fullName evidence="1">Uncharacterized protein</fullName>
    </submittedName>
</protein>
<organism evidence="1 2">
    <name type="scientific">Ochrobactrum quorumnocens</name>
    <dbReference type="NCBI Taxonomy" id="271865"/>
    <lineage>
        <taxon>Bacteria</taxon>
        <taxon>Pseudomonadati</taxon>
        <taxon>Pseudomonadota</taxon>
        <taxon>Alphaproteobacteria</taxon>
        <taxon>Hyphomicrobiales</taxon>
        <taxon>Brucellaceae</taxon>
        <taxon>Brucella/Ochrobactrum group</taxon>
        <taxon>Ochrobactrum</taxon>
    </lineage>
</organism>
<proteinExistence type="predicted"/>
<dbReference type="EMBL" id="VYXQ01000013">
    <property type="protein sequence ID" value="KAA9367333.1"/>
    <property type="molecule type" value="Genomic_DNA"/>
</dbReference>
<evidence type="ECO:0000313" key="2">
    <source>
        <dbReference type="Proteomes" id="UP000327108"/>
    </source>
</evidence>